<gene>
    <name evidence="4" type="ORF">GGR06_003011</name>
</gene>
<evidence type="ECO:0000259" key="3">
    <source>
        <dbReference type="Pfam" id="PF18942"/>
    </source>
</evidence>
<evidence type="ECO:0000313" key="4">
    <source>
        <dbReference type="EMBL" id="MBB4045200.1"/>
    </source>
</evidence>
<dbReference type="Pfam" id="PF13004">
    <property type="entry name" value="BACON"/>
    <property type="match status" value="1"/>
</dbReference>
<feature type="domain" description="BACON" evidence="2">
    <location>
        <begin position="69"/>
        <end position="115"/>
    </location>
</feature>
<dbReference type="EMBL" id="JACIER010000013">
    <property type="protein sequence ID" value="MBB4045200.1"/>
    <property type="molecule type" value="Genomic_DNA"/>
</dbReference>
<dbReference type="PROSITE" id="PS51257">
    <property type="entry name" value="PROKAR_LIPOPROTEIN"/>
    <property type="match status" value="1"/>
</dbReference>
<evidence type="ECO:0000313" key="5">
    <source>
        <dbReference type="Proteomes" id="UP000560658"/>
    </source>
</evidence>
<feature type="chain" id="PRO_5032282035" description="DUF5689 domain-containing protein" evidence="1">
    <location>
        <begin position="22"/>
        <end position="881"/>
    </location>
</feature>
<dbReference type="InterPro" id="IPR043744">
    <property type="entry name" value="DUF5689"/>
</dbReference>
<reference evidence="4" key="1">
    <citation type="submission" date="2020-08" db="EMBL/GenBank/DDBJ databases">
        <title>Genomic Encyclopedia of Type Strains, Phase IV (KMG-IV): sequencing the most valuable type-strain genomes for metagenomic binning, comparative biology and taxonomic classification.</title>
        <authorList>
            <person name="Goeker M."/>
        </authorList>
    </citation>
    <scope>NUCLEOTIDE SEQUENCE [LARGE SCALE GENOMIC DNA]</scope>
    <source>
        <strain evidence="4">DSM 105720</strain>
    </source>
</reference>
<feature type="domain" description="DUF5689" evidence="3">
    <location>
        <begin position="423"/>
        <end position="627"/>
    </location>
</feature>
<dbReference type="Proteomes" id="UP000560658">
    <property type="component" value="Unassembled WGS sequence"/>
</dbReference>
<dbReference type="RefSeq" id="WP_052517158.1">
    <property type="nucleotide sequence ID" value="NZ_JACIER010000013.1"/>
</dbReference>
<organism evidence="4 5">
    <name type="scientific">Bacteroides reticulotermitis</name>
    <dbReference type="NCBI Taxonomy" id="1133319"/>
    <lineage>
        <taxon>Bacteria</taxon>
        <taxon>Pseudomonadati</taxon>
        <taxon>Bacteroidota</taxon>
        <taxon>Bacteroidia</taxon>
        <taxon>Bacteroidales</taxon>
        <taxon>Bacteroidaceae</taxon>
        <taxon>Bacteroides</taxon>
    </lineage>
</organism>
<dbReference type="Gene3D" id="2.60.40.10">
    <property type="entry name" value="Immunoglobulins"/>
    <property type="match status" value="1"/>
</dbReference>
<dbReference type="InterPro" id="IPR024361">
    <property type="entry name" value="BACON"/>
</dbReference>
<comment type="caution">
    <text evidence="4">The sequence shown here is derived from an EMBL/GenBank/DDBJ whole genome shotgun (WGS) entry which is preliminary data.</text>
</comment>
<proteinExistence type="predicted"/>
<keyword evidence="5" id="KW-1185">Reference proteome</keyword>
<dbReference type="AlphaFoldDB" id="A0A840CZC2"/>
<evidence type="ECO:0000256" key="1">
    <source>
        <dbReference type="SAM" id="SignalP"/>
    </source>
</evidence>
<sequence>MMRDLKFLKLFYGLMLVMVSAAFVSCVDDNDDTEAPFLEVSPTTLIFGLNGQPADGSQASFDIKANRSWKAIIEEDKSWVTLSKTEGEGSATIQVSIPENINDVATVVIQMSNKVGVLMSKTVTIKSGETVTPTVIYSETVGSAAAAGNPAVADYTGWDDKVVTYSGTNASVRASQSNAGGYPTASGPNNIFFAGAPAEFVISKIAIPEQNTNLKLTFGSIYVKDYDAKDYTFDMSKFEVYLSADGTAWAPVTYTKDNGDAEKPNWIFATSNFTLKQPVSSLYIKFRALDSSKFRVDDITLSTGNGGDEIDLGAAGDPKVTTTDAAAITESTATLGGSVANIELSDVTEVGIQHILFSTGTVTSIDWTKATKTAATVKESPWTVAVSGLTKDAQYAFRAYTTTATTTIYGEPKTFVAMTSTATQISIAGLVEKMTATSTAVDKDYEIRGIICGDPAGLNYSYGTLFVMTKGATTAGNALSLYNNQIDVTQYKLGQEIKVTLQKDVVKIYKRYDVPQVEGFSAANIEVLSESNTVTPIKVTVSQLASFVCMPVTIDNATIAESGVWKDPGALKNQSFTAGGTAFTVNFNKSATTFDNKPFAAGTGSITGIASIFSGAGQLMPRNLNDVSAFNSTSPTITNISPENHTFPAAGGSQEFDVTVANQGSNTLSVSGLSNAFTANVSGNKITVIAKENTGSSAISETMKVSLTNGNSEDVKLTISAKSTGGDTKGTFTSMTPFLFSEGVNNYSAYGQLVNTDIYCLKLGVGASSGSFTTGALKVSGSKKLSFYAATWKGKTSKVSIKVNNGGSVSGNTSIEPVANDGATGNAPYTIVFSDNTDYYTFNLTGLTESSTITIATDDSFGTTAVTNSNARAIMCGFQLY</sequence>
<dbReference type="CDD" id="cd14948">
    <property type="entry name" value="BACON"/>
    <property type="match status" value="1"/>
</dbReference>
<accession>A0A840CZC2</accession>
<evidence type="ECO:0008006" key="6">
    <source>
        <dbReference type="Google" id="ProtNLM"/>
    </source>
</evidence>
<dbReference type="Pfam" id="PF18942">
    <property type="entry name" value="DUF5689"/>
    <property type="match status" value="1"/>
</dbReference>
<feature type="signal peptide" evidence="1">
    <location>
        <begin position="1"/>
        <end position="21"/>
    </location>
</feature>
<keyword evidence="1" id="KW-0732">Signal</keyword>
<dbReference type="InterPro" id="IPR013783">
    <property type="entry name" value="Ig-like_fold"/>
</dbReference>
<protein>
    <recommendedName>
        <fullName evidence="6">DUF5689 domain-containing protein</fullName>
    </recommendedName>
</protein>
<name>A0A840CZC2_9BACE</name>
<evidence type="ECO:0000259" key="2">
    <source>
        <dbReference type="Pfam" id="PF13004"/>
    </source>
</evidence>